<keyword evidence="3" id="KW-1185">Reference proteome</keyword>
<comment type="caution">
    <text evidence="2">The sequence shown here is derived from an EMBL/GenBank/DDBJ whole genome shotgun (WGS) entry which is preliminary data.</text>
</comment>
<sequence length="56" mass="5931">MATAGLTMGGAVQGISDAGDLSPRMLEQPHQGDARADVPLRDAVPAQPLRHGQRRR</sequence>
<evidence type="ECO:0000256" key="1">
    <source>
        <dbReference type="SAM" id="MobiDB-lite"/>
    </source>
</evidence>
<feature type="compositionally biased region" description="Basic and acidic residues" evidence="1">
    <location>
        <begin position="30"/>
        <end position="40"/>
    </location>
</feature>
<organism evidence="2 3">
    <name type="scientific">Paractinoplanes ovalisporus</name>
    <dbReference type="NCBI Taxonomy" id="2810368"/>
    <lineage>
        <taxon>Bacteria</taxon>
        <taxon>Bacillati</taxon>
        <taxon>Actinomycetota</taxon>
        <taxon>Actinomycetes</taxon>
        <taxon>Micromonosporales</taxon>
        <taxon>Micromonosporaceae</taxon>
        <taxon>Paractinoplanes</taxon>
    </lineage>
</organism>
<dbReference type="Proteomes" id="UP000632138">
    <property type="component" value="Unassembled WGS sequence"/>
</dbReference>
<dbReference type="EMBL" id="JAENHP010000003">
    <property type="protein sequence ID" value="MBM2616296.1"/>
    <property type="molecule type" value="Genomic_DNA"/>
</dbReference>
<evidence type="ECO:0000313" key="3">
    <source>
        <dbReference type="Proteomes" id="UP000632138"/>
    </source>
</evidence>
<name>A0ABS2AAK8_9ACTN</name>
<dbReference type="RefSeq" id="WP_203376195.1">
    <property type="nucleotide sequence ID" value="NZ_JAENHP010000003.1"/>
</dbReference>
<feature type="region of interest" description="Disordered" evidence="1">
    <location>
        <begin position="1"/>
        <end position="56"/>
    </location>
</feature>
<reference evidence="2 3" key="1">
    <citation type="submission" date="2021-01" db="EMBL/GenBank/DDBJ databases">
        <title>Actinoplanes sp. nov. LDG1-06 isolated from lichen.</title>
        <authorList>
            <person name="Saeng-In P."/>
            <person name="Phongsopitanun W."/>
            <person name="Kanchanasin P."/>
            <person name="Yuki M."/>
            <person name="Kudo T."/>
            <person name="Ohkuma M."/>
            <person name="Tanasupawat S."/>
        </authorList>
    </citation>
    <scope>NUCLEOTIDE SEQUENCE [LARGE SCALE GENOMIC DNA]</scope>
    <source>
        <strain evidence="2 3">LDG1-06</strain>
    </source>
</reference>
<gene>
    <name evidence="2" type="ORF">JIG36_12085</name>
</gene>
<proteinExistence type="predicted"/>
<protein>
    <submittedName>
        <fullName evidence="2">Uncharacterized protein</fullName>
    </submittedName>
</protein>
<evidence type="ECO:0000313" key="2">
    <source>
        <dbReference type="EMBL" id="MBM2616296.1"/>
    </source>
</evidence>
<accession>A0ABS2AAK8</accession>